<keyword evidence="3" id="KW-1185">Reference proteome</keyword>
<evidence type="ECO:0000313" key="2">
    <source>
        <dbReference type="EMBL" id="KAK2603620.1"/>
    </source>
</evidence>
<name>A0AAJ0CUU7_9HYPO</name>
<dbReference type="AlphaFoldDB" id="A0AAJ0CUU7"/>
<dbReference type="EMBL" id="JASWJB010000060">
    <property type="protein sequence ID" value="KAK2603620.1"/>
    <property type="molecule type" value="Genomic_DNA"/>
</dbReference>
<evidence type="ECO:0000256" key="1">
    <source>
        <dbReference type="SAM" id="SignalP"/>
    </source>
</evidence>
<protein>
    <submittedName>
        <fullName evidence="2">Uncharacterized protein</fullName>
    </submittedName>
</protein>
<reference evidence="2" key="1">
    <citation type="submission" date="2023-06" db="EMBL/GenBank/DDBJ databases">
        <title>Conoideocrella luteorostrata (Hypocreales: Clavicipitaceae), a potential biocontrol fungus for elongate hemlock scale in United States Christmas tree production areas.</title>
        <authorList>
            <person name="Barrett H."/>
            <person name="Lovett B."/>
            <person name="Macias A.M."/>
            <person name="Stajich J.E."/>
            <person name="Kasson M.T."/>
        </authorList>
    </citation>
    <scope>NUCLEOTIDE SEQUENCE</scope>
    <source>
        <strain evidence="2">ARSEF 14590</strain>
    </source>
</reference>
<feature type="chain" id="PRO_5042463332" evidence="1">
    <location>
        <begin position="20"/>
        <end position="278"/>
    </location>
</feature>
<gene>
    <name evidence="2" type="ORF">QQS21_004201</name>
</gene>
<proteinExistence type="predicted"/>
<feature type="signal peptide" evidence="1">
    <location>
        <begin position="1"/>
        <end position="19"/>
    </location>
</feature>
<keyword evidence="1" id="KW-0732">Signal</keyword>
<evidence type="ECO:0000313" key="3">
    <source>
        <dbReference type="Proteomes" id="UP001251528"/>
    </source>
</evidence>
<sequence length="278" mass="31299">MRSAVFFCYAALFALQSKAIETPVSRRQVDVMAQTLESALFNISVNNPPYYDSNQKIESTCWQNRFECSESNFFNRNFMRKVDKASIRLIKHVDAMIINDGVEMSEIESIKTTAKLFGTTTGWQIQGRVGLASKGNATADVTGSYNSATQESTTITEMTRYFAKCPGGQICKLTTITFQATLEGQCEEVPHLQCGDSLASACTQDEENNRFYYKCNQYADYLIQAEMRQCLHKTYPNAKPYVGPCKVEFPVMDENGDIHRPVEITAEATTTRMNFDEA</sequence>
<dbReference type="Proteomes" id="UP001251528">
    <property type="component" value="Unassembled WGS sequence"/>
</dbReference>
<organism evidence="2 3">
    <name type="scientific">Conoideocrella luteorostrata</name>
    <dbReference type="NCBI Taxonomy" id="1105319"/>
    <lineage>
        <taxon>Eukaryota</taxon>
        <taxon>Fungi</taxon>
        <taxon>Dikarya</taxon>
        <taxon>Ascomycota</taxon>
        <taxon>Pezizomycotina</taxon>
        <taxon>Sordariomycetes</taxon>
        <taxon>Hypocreomycetidae</taxon>
        <taxon>Hypocreales</taxon>
        <taxon>Clavicipitaceae</taxon>
        <taxon>Conoideocrella</taxon>
    </lineage>
</organism>
<accession>A0AAJ0CUU7</accession>
<comment type="caution">
    <text evidence="2">The sequence shown here is derived from an EMBL/GenBank/DDBJ whole genome shotgun (WGS) entry which is preliminary data.</text>
</comment>